<dbReference type="AlphaFoldDB" id="A0A7U7GDI7"/>
<comment type="caution">
    <text evidence="1">The sequence shown here is derived from an EMBL/GenBank/DDBJ whole genome shotgun (WGS) entry which is preliminary data.</text>
</comment>
<name>A0A7U7GDI7_9GAMM</name>
<organism evidence="1 2">
    <name type="scientific">Candidatus Contendobacter odensis Run_B_J11</name>
    <dbReference type="NCBI Taxonomy" id="1400861"/>
    <lineage>
        <taxon>Bacteria</taxon>
        <taxon>Pseudomonadati</taxon>
        <taxon>Pseudomonadota</taxon>
        <taxon>Gammaproteobacteria</taxon>
        <taxon>Candidatus Competibacteraceae</taxon>
        <taxon>Candidatus Contendibacter</taxon>
    </lineage>
</organism>
<evidence type="ECO:0000313" key="2">
    <source>
        <dbReference type="Proteomes" id="UP000019184"/>
    </source>
</evidence>
<keyword evidence="2" id="KW-1185">Reference proteome</keyword>
<dbReference type="Proteomes" id="UP000019184">
    <property type="component" value="Unassembled WGS sequence"/>
</dbReference>
<proteinExistence type="predicted"/>
<accession>A0A7U7GDI7</accession>
<dbReference type="EMBL" id="CBTK010000248">
    <property type="protein sequence ID" value="CDH46078.1"/>
    <property type="molecule type" value="Genomic_DNA"/>
</dbReference>
<gene>
    <name evidence="1" type="ORF">BN874_340038</name>
</gene>
<reference evidence="1 2" key="1">
    <citation type="journal article" date="2014" name="ISME J.">
        <title>Candidatus Competibacter-lineage genomes retrieved from metagenomes reveal functional metabolic diversity.</title>
        <authorList>
            <person name="McIlroy S.J."/>
            <person name="Albertsen M."/>
            <person name="Andresen E.K."/>
            <person name="Saunders A.M."/>
            <person name="Kristiansen R."/>
            <person name="Stokholm-Bjerregaard M."/>
            <person name="Nielsen K.L."/>
            <person name="Nielsen P.H."/>
        </authorList>
    </citation>
    <scope>NUCLEOTIDE SEQUENCE [LARGE SCALE GENOMIC DNA]</scope>
    <source>
        <strain evidence="1 2">Run_B_J11</strain>
    </source>
</reference>
<evidence type="ECO:0000313" key="1">
    <source>
        <dbReference type="EMBL" id="CDH46078.1"/>
    </source>
</evidence>
<sequence>MGGIGSGWYEHQRTKGTVTSDRALDIRYWQREGVMKPGLCFEVRWGQQDALTLGVAVRVEEQQVVLTYRHSRSDGSLTRVEYPKPSAFSGAMKS</sequence>
<protein>
    <submittedName>
        <fullName evidence="1">Uncharacterized protein</fullName>
    </submittedName>
</protein>